<evidence type="ECO:0000313" key="5">
    <source>
        <dbReference type="EMBL" id="GAA6499710.1"/>
    </source>
</evidence>
<dbReference type="PANTHER" id="PTHR24099:SF11">
    <property type="entry name" value="FIBRONECTIN TYPE III DOMAIN-CONTAINING 3BA-RELATED"/>
    <property type="match status" value="1"/>
</dbReference>
<dbReference type="PROSITE" id="PS51723">
    <property type="entry name" value="PEPTIDASE_M60"/>
    <property type="match status" value="1"/>
</dbReference>
<protein>
    <recommendedName>
        <fullName evidence="7">Fibronectin type III domain protein</fullName>
    </recommendedName>
</protein>
<evidence type="ECO:0000259" key="3">
    <source>
        <dbReference type="PROSITE" id="PS50853"/>
    </source>
</evidence>
<feature type="region of interest" description="Disordered" evidence="1">
    <location>
        <begin position="1830"/>
        <end position="1852"/>
    </location>
</feature>
<keyword evidence="2" id="KW-0732">Signal</keyword>
<evidence type="ECO:0000259" key="4">
    <source>
        <dbReference type="PROSITE" id="PS51723"/>
    </source>
</evidence>
<name>A0ABQ0BT40_9FIRM</name>
<dbReference type="Pfam" id="PF13402">
    <property type="entry name" value="Peptidase_M60"/>
    <property type="match status" value="1"/>
</dbReference>
<dbReference type="SUPFAM" id="SSF49265">
    <property type="entry name" value="Fibronectin type III"/>
    <property type="match status" value="1"/>
</dbReference>
<feature type="region of interest" description="Disordered" evidence="1">
    <location>
        <begin position="37"/>
        <end position="193"/>
    </location>
</feature>
<dbReference type="PROSITE" id="PS50853">
    <property type="entry name" value="FN3"/>
    <property type="match status" value="2"/>
</dbReference>
<dbReference type="PANTHER" id="PTHR24099">
    <property type="entry name" value="E3 UBIQUITIN-PROTEIN LIGASE TRIM36-RELATED"/>
    <property type="match status" value="1"/>
</dbReference>
<dbReference type="InterPro" id="IPR042279">
    <property type="entry name" value="Pep_M60_3"/>
</dbReference>
<dbReference type="Gene3D" id="1.10.1330.10">
    <property type="entry name" value="Dockerin domain"/>
    <property type="match status" value="1"/>
</dbReference>
<reference evidence="5 6" key="1">
    <citation type="submission" date="2024-04" db="EMBL/GenBank/DDBJ databases">
        <title>Defined microbial consortia suppress multidrug-resistant proinflammatory Enterobacteriaceae via ecological control.</title>
        <authorList>
            <person name="Furuichi M."/>
            <person name="Kawaguchi T."/>
            <person name="Pust M."/>
            <person name="Yasuma K."/>
            <person name="Plichta D."/>
            <person name="Hasegawa N."/>
            <person name="Ohya T."/>
            <person name="Bhattarai S."/>
            <person name="Sasajima S."/>
            <person name="Aoto Y."/>
            <person name="Tuganbaev T."/>
            <person name="Yaginuma M."/>
            <person name="Ueda M."/>
            <person name="Okahashi N."/>
            <person name="Amafuji K."/>
            <person name="Kiridooshi Y."/>
            <person name="Sugita K."/>
            <person name="Strazar M."/>
            <person name="Skelly A."/>
            <person name="Suda W."/>
            <person name="Hattori M."/>
            <person name="Nakamoto N."/>
            <person name="Caballero S."/>
            <person name="Norman J."/>
            <person name="Olle B."/>
            <person name="Tanoue T."/>
            <person name="Arita M."/>
            <person name="Bucci V."/>
            <person name="Atarashi K."/>
            <person name="Xavier R."/>
            <person name="Honda K."/>
        </authorList>
    </citation>
    <scope>NUCLEOTIDE SEQUENCE [LARGE SCALE GENOMIC DNA]</scope>
    <source>
        <strain evidence="6">k34-0107-D12</strain>
    </source>
</reference>
<organism evidence="5 6">
    <name type="scientific">Blautia parvula</name>
    <dbReference type="NCBI Taxonomy" id="2877527"/>
    <lineage>
        <taxon>Bacteria</taxon>
        <taxon>Bacillati</taxon>
        <taxon>Bacillota</taxon>
        <taxon>Clostridia</taxon>
        <taxon>Lachnospirales</taxon>
        <taxon>Lachnospiraceae</taxon>
        <taxon>Blautia</taxon>
    </lineage>
</organism>
<dbReference type="InterPro" id="IPR050617">
    <property type="entry name" value="E3_ligase_FN3/SPRY"/>
</dbReference>
<evidence type="ECO:0008006" key="7">
    <source>
        <dbReference type="Google" id="ProtNLM"/>
    </source>
</evidence>
<accession>A0ABQ0BT40</accession>
<dbReference type="Gene3D" id="2.60.120.260">
    <property type="entry name" value="Galactose-binding domain-like"/>
    <property type="match status" value="1"/>
</dbReference>
<proteinExistence type="predicted"/>
<evidence type="ECO:0000256" key="2">
    <source>
        <dbReference type="SAM" id="SignalP"/>
    </source>
</evidence>
<evidence type="ECO:0000313" key="6">
    <source>
        <dbReference type="Proteomes" id="UP001600941"/>
    </source>
</evidence>
<dbReference type="SMART" id="SM01276">
    <property type="entry name" value="M60-like"/>
    <property type="match status" value="1"/>
</dbReference>
<dbReference type="Proteomes" id="UP001600941">
    <property type="component" value="Unassembled WGS sequence"/>
</dbReference>
<dbReference type="InterPro" id="IPR031161">
    <property type="entry name" value="Peptidase_M60_dom"/>
</dbReference>
<feature type="domain" description="Fibronectin type-III" evidence="3">
    <location>
        <begin position="636"/>
        <end position="725"/>
    </location>
</feature>
<evidence type="ECO:0000256" key="1">
    <source>
        <dbReference type="SAM" id="MobiDB-lite"/>
    </source>
</evidence>
<feature type="signal peptide" evidence="2">
    <location>
        <begin position="1"/>
        <end position="26"/>
    </location>
</feature>
<dbReference type="SMART" id="SM00060">
    <property type="entry name" value="FN3"/>
    <property type="match status" value="2"/>
</dbReference>
<dbReference type="SUPFAM" id="SSF49785">
    <property type="entry name" value="Galactose-binding domain-like"/>
    <property type="match status" value="1"/>
</dbReference>
<feature type="compositionally biased region" description="Basic and acidic residues" evidence="1">
    <location>
        <begin position="1842"/>
        <end position="1852"/>
    </location>
</feature>
<dbReference type="CDD" id="cd00063">
    <property type="entry name" value="FN3"/>
    <property type="match status" value="2"/>
</dbReference>
<dbReference type="InterPro" id="IPR036116">
    <property type="entry name" value="FN3_sf"/>
</dbReference>
<dbReference type="Pfam" id="PF00041">
    <property type="entry name" value="fn3"/>
    <property type="match status" value="1"/>
</dbReference>
<keyword evidence="6" id="KW-1185">Reference proteome</keyword>
<dbReference type="InterPro" id="IPR003961">
    <property type="entry name" value="FN3_dom"/>
</dbReference>
<dbReference type="Gene3D" id="2.60.120.1250">
    <property type="entry name" value="Peptidase M60, enhancin-like domain 1"/>
    <property type="match status" value="1"/>
</dbReference>
<dbReference type="SUPFAM" id="SSF63446">
    <property type="entry name" value="Type I dockerin domain"/>
    <property type="match status" value="1"/>
</dbReference>
<feature type="chain" id="PRO_5047398999" description="Fibronectin type III domain protein" evidence="2">
    <location>
        <begin position="27"/>
        <end position="1852"/>
    </location>
</feature>
<dbReference type="EMBL" id="BAABZQ010000001">
    <property type="protein sequence ID" value="GAA6499710.1"/>
    <property type="molecule type" value="Genomic_DNA"/>
</dbReference>
<dbReference type="Gene3D" id="1.10.390.30">
    <property type="entry name" value="Peptidase M60, enhancin-like domain 3"/>
    <property type="match status" value="1"/>
</dbReference>
<dbReference type="InterPro" id="IPR008979">
    <property type="entry name" value="Galactose-bd-like_sf"/>
</dbReference>
<dbReference type="InterPro" id="IPR013783">
    <property type="entry name" value="Ig-like_fold"/>
</dbReference>
<feature type="domain" description="Peptidase M60" evidence="4">
    <location>
        <begin position="980"/>
        <end position="1352"/>
    </location>
</feature>
<sequence>MKMKKLCAWLLVSGMLLQTPGTTASAAIQGQDVESFKSGAQAASMDVDSSQKMDAGKQSETPGWQAETLRNRSLQQPAEVPEGQMKMQGEQAGAPKNAEAAEEQMGESGKEGTTGILSGESGKEDTTGILAGESGKKETAEEQTGESGKAGTAEKQTEESGKAGTAEEQTEASGKEGAAGEQMAGDPDAQKGEGALLSETGAVVQKGRLHLSLLYTLPYSDPEALNRGLQAVLTGGGRQLTASFSMQEGEGVSKKAEASFTDLEPGQYHLSISGDSFASYDQDVEIQAMEQKMQFLDVYTGMDFSDMEKHPGVMGYGDVNRDGVIDEQDKSGLVLAVHQESTDSIYDLNQDQSVDLVDLQWLSYSYGFEKTEAYVSRSYLMDEITADVGASTRVSDGSIESILGDGGSVSLEPADGGEISEENPVELQLDLEKRSDITAGALVLTPPRDSANVIRAGSVTVEYDDENGQRQTMEIPISGVSMFALTAAQAVMEPDGTIIINLGKQVAIKKVVIKVTDAGGSSLADISRVEFLNGMEDRIPAPVMNIPDNVSTEPGDKKFTVTWNAQTNVAGYEVMVKKDGKSKVYPTAENSILITSFGTEKMKNNEEYTVLVRSVNGDWSSAYSEPVTVVPKPSKAPDAPENVNISGGYRKLDIAWKMMEDTDFYTLYYREQGTEEFEKKENIKQNKYQLTDLKDGTTYEICLTGTNEMGTGGKSKIYAGETTDINPAVTSNYRLINTPKEGGGLTAHIKSIEYPSSKPETDAAVADNDYTTSWSLASWDAGGYNAGKPSPVITFDQSYEMDRLVVVPDEKQQYTYGYAKTKYWDEDGNEKMIDGHFTQKKSVNGKVYYEFQYSQPFKTNRIQINFAMAWAPADGRISIAEMKFYYYDSLEKEVDGLFADTMHVELREDVTLKTIEELEKRADTPDEATGDYHPKRELLLSDLSYAKELLNDKNAGRVMKVDTAVTKKKDGALGFSGGLNAWQPLGISAHAGEELVVYVGRDDAELGANTNLNLIATQYHAESGNWSKVVVQNLKNGKNEVTIPQIGSLSAEHGGSLYVEFTGNNDALNMSVRVSGGQEIPKLDISNAADEAEAKEAVRAYVEKLNAYVPEISDLHKKFHEGNKESGCDYSYDKKNCILGATDIVLHQMMYSVSAEQILNGINNKLKNQGKENSLDNQTEVLYESCQAMEQMVTLFYQHKGLGDYNGDKTLAARYGGKNNLPSSRLNIRYMRMFSGAFMYAGGLHIGIEWGSAAGLANSVPVQSDNGRYVSGQLFGWGIAHEIGHIINEPSYAIAEITNNYYSILAQAKETNDSVRYQYADVYKKVTSGTKGRAESVFTSLAMYWQLHLAYDEGYNFRTYDNYEEQFNNLFFARVDAYARNTAIAPAPGGVALTIPKDVDNTLMRLSCAAAEKNLLAFFEQWGMTPDSDTMAYASQFEEETRRISYISDEARAYRIEGGESTAAQTAVSADLSYVPNSNQVTITLSNNAADQNSMLGYEIYRNGRVIGFVEAKDGTVTFTDTIASMNNRVFTYEAVGYDKLLQQTERAAIDSVKISNDGSVAKDGWKITTNMTSSSDRQEEGNEENPEGITISGISSICNNDYADVYTGEAKNPEIVISFGRTLQAVAFKVTAADDKTAVRKFEAYVSQDGNQWTPVKTGTLSYSGDTAVSYFNKEGDSWLYTYDAAYLKLKIKGQSAVSLSEIDILGPTGDNVELLDKGIGILDEDYSYDAEGGRIPAGSLIFTGEYKGNPSYNVVKLYDQNGNILDGSQLIFAEVPAEGELGEVSSGTWIYYMEPDQIPSGVTSVRAELYRVDDAHTNEGERLVSDTLPMEVPDPLPPIHLKDNHEEGNG</sequence>
<dbReference type="Gene3D" id="2.60.40.10">
    <property type="entry name" value="Immunoglobulins"/>
    <property type="match status" value="2"/>
</dbReference>
<feature type="domain" description="Fibronectin type-III" evidence="3">
    <location>
        <begin position="542"/>
        <end position="634"/>
    </location>
</feature>
<dbReference type="InterPro" id="IPR036439">
    <property type="entry name" value="Dockerin_dom_sf"/>
</dbReference>
<comment type="caution">
    <text evidence="5">The sequence shown here is derived from an EMBL/GenBank/DDBJ whole genome shotgun (WGS) entry which is preliminary data.</text>
</comment>
<gene>
    <name evidence="5" type="ORF">K340107D12_25260</name>
</gene>